<keyword evidence="3" id="KW-1185">Reference proteome</keyword>
<reference evidence="2" key="1">
    <citation type="submission" date="2019-12" db="EMBL/GenBank/DDBJ databases">
        <authorList>
            <person name="Scholes J."/>
        </authorList>
    </citation>
    <scope>NUCLEOTIDE SEQUENCE</scope>
</reference>
<dbReference type="OrthoDB" id="1914296at2759"/>
<dbReference type="AlphaFoldDB" id="A0A9N7N7W5"/>
<dbReference type="SUPFAM" id="SSF54277">
    <property type="entry name" value="CAD &amp; PB1 domains"/>
    <property type="match status" value="1"/>
</dbReference>
<evidence type="ECO:0000313" key="3">
    <source>
        <dbReference type="Proteomes" id="UP001153555"/>
    </source>
</evidence>
<feature type="domain" description="PB1" evidence="1">
    <location>
        <begin position="20"/>
        <end position="105"/>
    </location>
</feature>
<dbReference type="PANTHER" id="PTHR31066">
    <property type="entry name" value="OS05G0427100 PROTEIN-RELATED"/>
    <property type="match status" value="1"/>
</dbReference>
<dbReference type="Gene3D" id="3.10.20.90">
    <property type="entry name" value="Phosphatidylinositol 3-kinase Catalytic Subunit, Chain A, domain 1"/>
    <property type="match status" value="1"/>
</dbReference>
<proteinExistence type="predicted"/>
<dbReference type="Pfam" id="PF00564">
    <property type="entry name" value="PB1"/>
    <property type="match status" value="1"/>
</dbReference>
<protein>
    <submittedName>
        <fullName evidence="2">Octicosapeptide/Phox/Bem1p (PB1) domain-containing protein</fullName>
    </submittedName>
</protein>
<dbReference type="CDD" id="cd06410">
    <property type="entry name" value="PB1_UP2"/>
    <property type="match status" value="1"/>
</dbReference>
<sequence length="184" mass="20064">MTAAKTIKFLYSYGGRIVPRPDGKLRYSGGHTRILSVDRSITFAELMVKLGESCGSSVNLTCTLPGEDLDVLVTVKSDEELRSVIEEYERSSSQEAKIRAVLFPARSGKKITPPSSPISCFDFPSAAKARGAAPFSATAFYRAYAPPAAVRRCASPVVGYPVVAGKSRYYQARAYHVPIRNYSQ</sequence>
<accession>A0A9N7N7W5</accession>
<dbReference type="SMART" id="SM00666">
    <property type="entry name" value="PB1"/>
    <property type="match status" value="1"/>
</dbReference>
<comment type="caution">
    <text evidence="2">The sequence shown here is derived from an EMBL/GenBank/DDBJ whole genome shotgun (WGS) entry which is preliminary data.</text>
</comment>
<dbReference type="InterPro" id="IPR000270">
    <property type="entry name" value="PB1_dom"/>
</dbReference>
<dbReference type="InterPro" id="IPR053198">
    <property type="entry name" value="Gynoecium_Dev_Regulator"/>
</dbReference>
<dbReference type="EMBL" id="CACSLK010027624">
    <property type="protein sequence ID" value="CAA0826700.1"/>
    <property type="molecule type" value="Genomic_DNA"/>
</dbReference>
<dbReference type="Proteomes" id="UP001153555">
    <property type="component" value="Unassembled WGS sequence"/>
</dbReference>
<name>A0A9N7N7W5_STRHE</name>
<gene>
    <name evidence="2" type="ORF">SHERM_01897</name>
</gene>
<dbReference type="PANTHER" id="PTHR31066:SF74">
    <property type="entry name" value="PB1 DOMAIN-CONTAINING PROTEIN"/>
    <property type="match status" value="1"/>
</dbReference>
<evidence type="ECO:0000259" key="1">
    <source>
        <dbReference type="SMART" id="SM00666"/>
    </source>
</evidence>
<evidence type="ECO:0000313" key="2">
    <source>
        <dbReference type="EMBL" id="CAA0826700.1"/>
    </source>
</evidence>
<organism evidence="2 3">
    <name type="scientific">Striga hermonthica</name>
    <name type="common">Purple witchweed</name>
    <name type="synonym">Buchnera hermonthica</name>
    <dbReference type="NCBI Taxonomy" id="68872"/>
    <lineage>
        <taxon>Eukaryota</taxon>
        <taxon>Viridiplantae</taxon>
        <taxon>Streptophyta</taxon>
        <taxon>Embryophyta</taxon>
        <taxon>Tracheophyta</taxon>
        <taxon>Spermatophyta</taxon>
        <taxon>Magnoliopsida</taxon>
        <taxon>eudicotyledons</taxon>
        <taxon>Gunneridae</taxon>
        <taxon>Pentapetalae</taxon>
        <taxon>asterids</taxon>
        <taxon>lamiids</taxon>
        <taxon>Lamiales</taxon>
        <taxon>Orobanchaceae</taxon>
        <taxon>Buchnereae</taxon>
        <taxon>Striga</taxon>
    </lineage>
</organism>